<dbReference type="EMBL" id="CPZF01000004">
    <property type="protein sequence ID" value="CNF64560.1"/>
    <property type="molecule type" value="Genomic_DNA"/>
</dbReference>
<proteinExistence type="predicted"/>
<dbReference type="RefSeq" id="WP_050130918.1">
    <property type="nucleotide sequence ID" value="NZ_CPZF01000004.1"/>
</dbReference>
<evidence type="ECO:0000313" key="1">
    <source>
        <dbReference type="EMBL" id="CNF64560.1"/>
    </source>
</evidence>
<protein>
    <submittedName>
        <fullName evidence="1">Uncharacterized protein</fullName>
    </submittedName>
</protein>
<dbReference type="AlphaFoldDB" id="A0A9P1V2T8"/>
<reference evidence="1 2" key="1">
    <citation type="submission" date="2015-03" db="EMBL/GenBank/DDBJ databases">
        <authorList>
            <consortium name="Pathogen Informatics"/>
            <person name="Murphy D."/>
        </authorList>
    </citation>
    <scope>NUCLEOTIDE SEQUENCE [LARGE SCALE GENOMIC DNA]</scope>
    <source>
        <strain evidence="1 2">IP27818</strain>
    </source>
</reference>
<organism evidence="1 2">
    <name type="scientific">Yersinia enterocolitica</name>
    <dbReference type="NCBI Taxonomy" id="630"/>
    <lineage>
        <taxon>Bacteria</taxon>
        <taxon>Pseudomonadati</taxon>
        <taxon>Pseudomonadota</taxon>
        <taxon>Gammaproteobacteria</taxon>
        <taxon>Enterobacterales</taxon>
        <taxon>Yersiniaceae</taxon>
        <taxon>Yersinia</taxon>
    </lineage>
</organism>
<evidence type="ECO:0000313" key="2">
    <source>
        <dbReference type="Proteomes" id="UP000041356"/>
    </source>
</evidence>
<sequence length="71" mass="7843">MTNDKTHQIDAPTFSVSQQPTELPLSALLTQRCVEFSNSPKAVEIIDKGIEKLFGNWLKMLSAHIATSARS</sequence>
<gene>
    <name evidence="1" type="ORF">ERS137939_02015</name>
</gene>
<dbReference type="Proteomes" id="UP000041356">
    <property type="component" value="Unassembled WGS sequence"/>
</dbReference>
<name>A0A9P1V2T8_YEREN</name>
<comment type="caution">
    <text evidence="1">The sequence shown here is derived from an EMBL/GenBank/DDBJ whole genome shotgun (WGS) entry which is preliminary data.</text>
</comment>
<accession>A0A9P1V2T8</accession>